<dbReference type="RefSeq" id="WP_155554288.1">
    <property type="nucleotide sequence ID" value="NZ_BMJD01000021.1"/>
</dbReference>
<sequence>MVYSAFLQQEKGKAELKEELDALEIQLARMQNNIKQIAKKSAVISIDRAGDEQLVVVYADKKEDTLQLMLHDCESPYRGKWHSAIQAEFKGEDTLFIADIKGEKNKGYGSVLMKHLKEVARDENVQYITGDIVERDFDHVNRLKHFYGKHDFDVKIDHDEQCGVIVWNDG</sequence>
<gene>
    <name evidence="2" type="ORF">GCM10011409_26090</name>
</gene>
<reference evidence="2" key="2">
    <citation type="submission" date="2020-09" db="EMBL/GenBank/DDBJ databases">
        <authorList>
            <person name="Sun Q."/>
            <person name="Zhou Y."/>
        </authorList>
    </citation>
    <scope>NUCLEOTIDE SEQUENCE</scope>
    <source>
        <strain evidence="2">CGMCC 1.15454</strain>
    </source>
</reference>
<comment type="caution">
    <text evidence="2">The sequence shown here is derived from an EMBL/GenBank/DDBJ whole genome shotgun (WGS) entry which is preliminary data.</text>
</comment>
<reference evidence="2" key="1">
    <citation type="journal article" date="2014" name="Int. J. Syst. Evol. Microbiol.">
        <title>Complete genome sequence of Corynebacterium casei LMG S-19264T (=DSM 44701T), isolated from a smear-ripened cheese.</title>
        <authorList>
            <consortium name="US DOE Joint Genome Institute (JGI-PGF)"/>
            <person name="Walter F."/>
            <person name="Albersmeier A."/>
            <person name="Kalinowski J."/>
            <person name="Ruckert C."/>
        </authorList>
    </citation>
    <scope>NUCLEOTIDE SEQUENCE</scope>
    <source>
        <strain evidence="2">CGMCC 1.15454</strain>
    </source>
</reference>
<dbReference type="SUPFAM" id="SSF55729">
    <property type="entry name" value="Acyl-CoA N-acyltransferases (Nat)"/>
    <property type="match status" value="1"/>
</dbReference>
<protein>
    <recommendedName>
        <fullName evidence="4">N-acetyltransferase domain-containing protein</fullName>
    </recommendedName>
</protein>
<keyword evidence="1" id="KW-0175">Coiled coil</keyword>
<dbReference type="InterPro" id="IPR016181">
    <property type="entry name" value="Acyl_CoA_acyltransferase"/>
</dbReference>
<dbReference type="AlphaFoldDB" id="A0A9W5X610"/>
<evidence type="ECO:0008006" key="4">
    <source>
        <dbReference type="Google" id="ProtNLM"/>
    </source>
</evidence>
<name>A0A9W5X610_9BACI</name>
<evidence type="ECO:0000313" key="2">
    <source>
        <dbReference type="EMBL" id="GGB47402.1"/>
    </source>
</evidence>
<feature type="coiled-coil region" evidence="1">
    <location>
        <begin position="6"/>
        <end position="40"/>
    </location>
</feature>
<dbReference type="EMBL" id="BMJD01000021">
    <property type="protein sequence ID" value="GGB47402.1"/>
    <property type="molecule type" value="Genomic_DNA"/>
</dbReference>
<dbReference type="Proteomes" id="UP000621492">
    <property type="component" value="Unassembled WGS sequence"/>
</dbReference>
<evidence type="ECO:0000313" key="3">
    <source>
        <dbReference type="Proteomes" id="UP000621492"/>
    </source>
</evidence>
<accession>A0A9W5X610</accession>
<dbReference type="Gene3D" id="3.40.630.30">
    <property type="match status" value="1"/>
</dbReference>
<proteinExistence type="predicted"/>
<keyword evidence="3" id="KW-1185">Reference proteome</keyword>
<evidence type="ECO:0000256" key="1">
    <source>
        <dbReference type="SAM" id="Coils"/>
    </source>
</evidence>
<organism evidence="2 3">
    <name type="scientific">Lentibacillus populi</name>
    <dbReference type="NCBI Taxonomy" id="1827502"/>
    <lineage>
        <taxon>Bacteria</taxon>
        <taxon>Bacillati</taxon>
        <taxon>Bacillota</taxon>
        <taxon>Bacilli</taxon>
        <taxon>Bacillales</taxon>
        <taxon>Bacillaceae</taxon>
        <taxon>Lentibacillus</taxon>
    </lineage>
</organism>